<organism evidence="2 3">
    <name type="scientific">Nocardioides antri</name>
    <dbReference type="NCBI Taxonomy" id="2607659"/>
    <lineage>
        <taxon>Bacteria</taxon>
        <taxon>Bacillati</taxon>
        <taxon>Actinomycetota</taxon>
        <taxon>Actinomycetes</taxon>
        <taxon>Propionibacteriales</taxon>
        <taxon>Nocardioidaceae</taxon>
        <taxon>Nocardioides</taxon>
    </lineage>
</organism>
<comment type="caution">
    <text evidence="2">The sequence shown here is derived from an EMBL/GenBank/DDBJ whole genome shotgun (WGS) entry which is preliminary data.</text>
</comment>
<keyword evidence="1" id="KW-0812">Transmembrane</keyword>
<evidence type="ECO:0000313" key="2">
    <source>
        <dbReference type="EMBL" id="KAA1429379.1"/>
    </source>
</evidence>
<sequence>MRSAPAVVVGVVMVLAGVLFTLQGLGHLGGSPMSGVEFWAIAGPAIAGLGVALVIVGIRGGGR</sequence>
<keyword evidence="3" id="KW-1185">Reference proteome</keyword>
<keyword evidence="1" id="KW-0472">Membrane</keyword>
<name>A0A5B1MBI6_9ACTN</name>
<dbReference type="AlphaFoldDB" id="A0A5B1MBI6"/>
<evidence type="ECO:0008006" key="4">
    <source>
        <dbReference type="Google" id="ProtNLM"/>
    </source>
</evidence>
<reference evidence="2 3" key="1">
    <citation type="submission" date="2019-09" db="EMBL/GenBank/DDBJ databases">
        <title>Nocardioides panacisoli sp. nov., isolated from the soil of a ginseng field.</title>
        <authorList>
            <person name="Cho C."/>
        </authorList>
    </citation>
    <scope>NUCLEOTIDE SEQUENCE [LARGE SCALE GENOMIC DNA]</scope>
    <source>
        <strain evidence="2 3">BN140041</strain>
    </source>
</reference>
<evidence type="ECO:0000256" key="1">
    <source>
        <dbReference type="SAM" id="Phobius"/>
    </source>
</evidence>
<reference evidence="2 3" key="2">
    <citation type="submission" date="2019-09" db="EMBL/GenBank/DDBJ databases">
        <authorList>
            <person name="Jin C."/>
        </authorList>
    </citation>
    <scope>NUCLEOTIDE SEQUENCE [LARGE SCALE GENOMIC DNA]</scope>
    <source>
        <strain evidence="2 3">BN140041</strain>
    </source>
</reference>
<dbReference type="Proteomes" id="UP000324351">
    <property type="component" value="Unassembled WGS sequence"/>
</dbReference>
<dbReference type="EMBL" id="VUJW01000001">
    <property type="protein sequence ID" value="KAA1429379.1"/>
    <property type="molecule type" value="Genomic_DNA"/>
</dbReference>
<keyword evidence="1" id="KW-1133">Transmembrane helix</keyword>
<proteinExistence type="predicted"/>
<protein>
    <recommendedName>
        <fullName evidence="4">Integral membrane protein</fullName>
    </recommendedName>
</protein>
<gene>
    <name evidence="2" type="ORF">F0U47_04125</name>
</gene>
<feature type="transmembrane region" description="Helical" evidence="1">
    <location>
        <begin position="38"/>
        <end position="58"/>
    </location>
</feature>
<feature type="transmembrane region" description="Helical" evidence="1">
    <location>
        <begin position="7"/>
        <end position="26"/>
    </location>
</feature>
<dbReference type="RefSeq" id="WP_149749001.1">
    <property type="nucleotide sequence ID" value="NZ_VUJW01000001.1"/>
</dbReference>
<evidence type="ECO:0000313" key="3">
    <source>
        <dbReference type="Proteomes" id="UP000324351"/>
    </source>
</evidence>
<accession>A0A5B1MBI6</accession>